<organism evidence="3 4">
    <name type="scientific">Rhizopogon vesiculosus</name>
    <dbReference type="NCBI Taxonomy" id="180088"/>
    <lineage>
        <taxon>Eukaryota</taxon>
        <taxon>Fungi</taxon>
        <taxon>Dikarya</taxon>
        <taxon>Basidiomycota</taxon>
        <taxon>Agaricomycotina</taxon>
        <taxon>Agaricomycetes</taxon>
        <taxon>Agaricomycetidae</taxon>
        <taxon>Boletales</taxon>
        <taxon>Suillineae</taxon>
        <taxon>Rhizopogonaceae</taxon>
        <taxon>Rhizopogon</taxon>
    </lineage>
</organism>
<evidence type="ECO:0000256" key="2">
    <source>
        <dbReference type="ARBA" id="ARBA00022598"/>
    </source>
</evidence>
<keyword evidence="4" id="KW-1185">Reference proteome</keyword>
<dbReference type="PANTHER" id="PTHR24096:SF149">
    <property type="entry name" value="AMP-BINDING DOMAIN-CONTAINING PROTEIN-RELATED"/>
    <property type="match status" value="1"/>
</dbReference>
<dbReference type="AlphaFoldDB" id="A0A1J8PTD9"/>
<accession>A0A1J8PTD9</accession>
<evidence type="ECO:0000256" key="1">
    <source>
        <dbReference type="ARBA" id="ARBA00006432"/>
    </source>
</evidence>
<proteinExistence type="inferred from homology"/>
<dbReference type="Gene3D" id="3.40.50.12780">
    <property type="entry name" value="N-terminal domain of ligase-like"/>
    <property type="match status" value="1"/>
</dbReference>
<name>A0A1J8PTD9_9AGAM</name>
<dbReference type="PANTHER" id="PTHR24096">
    <property type="entry name" value="LONG-CHAIN-FATTY-ACID--COA LIGASE"/>
    <property type="match status" value="1"/>
</dbReference>
<evidence type="ECO:0000313" key="3">
    <source>
        <dbReference type="EMBL" id="OJA12470.1"/>
    </source>
</evidence>
<comment type="similarity">
    <text evidence="1">Belongs to the ATP-dependent AMP-binding enzyme family.</text>
</comment>
<dbReference type="SUPFAM" id="SSF56801">
    <property type="entry name" value="Acetyl-CoA synthetase-like"/>
    <property type="match status" value="1"/>
</dbReference>
<keyword evidence="2" id="KW-0436">Ligase</keyword>
<dbReference type="GO" id="GO:0016405">
    <property type="term" value="F:CoA-ligase activity"/>
    <property type="evidence" value="ECO:0007669"/>
    <property type="project" value="TreeGrafter"/>
</dbReference>
<dbReference type="OrthoDB" id="6509636at2759"/>
<sequence length="133" mass="14074">MVPLQPIGLDLTSTVASPTYTTHVVTTSQLAVPPPDVNGVAGSSDSFAPSYALTSLAVEGINLALLEFYFLVRKPALFVPSLAGPNEAGELLIRSNATVLGYKGNVKATRETFVDGWLRTGDQIRIDDDGVLL</sequence>
<dbReference type="STRING" id="180088.A0A1J8PTD9"/>
<dbReference type="EMBL" id="LVVM01004648">
    <property type="protein sequence ID" value="OJA12470.1"/>
    <property type="molecule type" value="Genomic_DNA"/>
</dbReference>
<evidence type="ECO:0000313" key="4">
    <source>
        <dbReference type="Proteomes" id="UP000183567"/>
    </source>
</evidence>
<comment type="caution">
    <text evidence="3">The sequence shown here is derived from an EMBL/GenBank/DDBJ whole genome shotgun (WGS) entry which is preliminary data.</text>
</comment>
<protein>
    <submittedName>
        <fullName evidence="3">Uncharacterized protein</fullName>
    </submittedName>
</protein>
<gene>
    <name evidence="3" type="ORF">AZE42_12002</name>
</gene>
<dbReference type="Proteomes" id="UP000183567">
    <property type="component" value="Unassembled WGS sequence"/>
</dbReference>
<dbReference type="InterPro" id="IPR042099">
    <property type="entry name" value="ANL_N_sf"/>
</dbReference>
<reference evidence="3 4" key="1">
    <citation type="submission" date="2016-03" db="EMBL/GenBank/DDBJ databases">
        <title>Comparative genomics of the ectomycorrhizal sister species Rhizopogon vinicolor and Rhizopogon vesiculosus (Basidiomycota: Boletales) reveals a divergence of the mating type B locus.</title>
        <authorList>
            <person name="Mujic A.B."/>
            <person name="Kuo A."/>
            <person name="Tritt A."/>
            <person name="Lipzen A."/>
            <person name="Chen C."/>
            <person name="Johnson J."/>
            <person name="Sharma A."/>
            <person name="Barry K."/>
            <person name="Grigoriev I.V."/>
            <person name="Spatafora J.W."/>
        </authorList>
    </citation>
    <scope>NUCLEOTIDE SEQUENCE [LARGE SCALE GENOMIC DNA]</scope>
    <source>
        <strain evidence="3 4">AM-OR11-056</strain>
    </source>
</reference>